<keyword evidence="2" id="KW-0812">Transmembrane</keyword>
<evidence type="ECO:0000313" key="4">
    <source>
        <dbReference type="Proteomes" id="UP001186944"/>
    </source>
</evidence>
<name>A0AA89BXJ3_PINIB</name>
<dbReference type="EMBL" id="VSWD01000006">
    <property type="protein sequence ID" value="KAK3100249.1"/>
    <property type="molecule type" value="Genomic_DNA"/>
</dbReference>
<proteinExistence type="predicted"/>
<feature type="compositionally biased region" description="Acidic residues" evidence="1">
    <location>
        <begin position="427"/>
        <end position="449"/>
    </location>
</feature>
<protein>
    <submittedName>
        <fullName evidence="3">Uncharacterized protein</fullName>
    </submittedName>
</protein>
<gene>
    <name evidence="3" type="ORF">FSP39_016932</name>
</gene>
<sequence>MTTDLTCTYPDDLDGTWYASDLGEVNFNSTHMETTHSVAIFGPKLFECHENIDDVYLSVSSVFTYLNSDFRLAFCWHLAKESNTKYVYYAALDVLPNTTNTRVMFKLTSYSYSIGRDCLTSYDPWHHRVMIKTGSVDSAEITCPDYILGYFQYIFTSASGSYCSSTSSLEACSDKSVLLYDYSQCSTIQAYSVPGTSSSESATTSDILSAGALISITILSAVVIVSVALLFGFWYHKKWKAKHVSPEVIEKLPKVENFDRVGSFVSESSLVSCYSPYPTVSEIAFGRFGPSPIPDDDDGMSLCESETDYAYYDYHHGKPIPKDRYHDFPDDSDNQPKHIMNGDIPRQEDKFLHDQNDDMLLGFQPIKDEKGQFSFRPITRGTECTGSLSSLSEHSEISLDNRLSKLDEESVAESYPEVPRVVKLPEVDELPVEDESETENATQEIEEEIIQNGVI</sequence>
<keyword evidence="2" id="KW-0472">Membrane</keyword>
<evidence type="ECO:0000256" key="2">
    <source>
        <dbReference type="SAM" id="Phobius"/>
    </source>
</evidence>
<reference evidence="3" key="1">
    <citation type="submission" date="2019-08" db="EMBL/GenBank/DDBJ databases">
        <title>The improved chromosome-level genome for the pearl oyster Pinctada fucata martensii using PacBio sequencing and Hi-C.</title>
        <authorList>
            <person name="Zheng Z."/>
        </authorList>
    </citation>
    <scope>NUCLEOTIDE SEQUENCE</scope>
    <source>
        <strain evidence="3">ZZ-2019</strain>
        <tissue evidence="3">Adductor muscle</tissue>
    </source>
</reference>
<evidence type="ECO:0000256" key="1">
    <source>
        <dbReference type="SAM" id="MobiDB-lite"/>
    </source>
</evidence>
<feature type="region of interest" description="Disordered" evidence="1">
    <location>
        <begin position="425"/>
        <end position="455"/>
    </location>
</feature>
<keyword evidence="4" id="KW-1185">Reference proteome</keyword>
<dbReference type="AlphaFoldDB" id="A0AA89BXJ3"/>
<organism evidence="3 4">
    <name type="scientific">Pinctada imbricata</name>
    <name type="common">Atlantic pearl-oyster</name>
    <name type="synonym">Pinctada martensii</name>
    <dbReference type="NCBI Taxonomy" id="66713"/>
    <lineage>
        <taxon>Eukaryota</taxon>
        <taxon>Metazoa</taxon>
        <taxon>Spiralia</taxon>
        <taxon>Lophotrochozoa</taxon>
        <taxon>Mollusca</taxon>
        <taxon>Bivalvia</taxon>
        <taxon>Autobranchia</taxon>
        <taxon>Pteriomorphia</taxon>
        <taxon>Pterioida</taxon>
        <taxon>Pterioidea</taxon>
        <taxon>Pteriidae</taxon>
        <taxon>Pinctada</taxon>
    </lineage>
</organism>
<evidence type="ECO:0000313" key="3">
    <source>
        <dbReference type="EMBL" id="KAK3100249.1"/>
    </source>
</evidence>
<feature type="transmembrane region" description="Helical" evidence="2">
    <location>
        <begin position="207"/>
        <end position="235"/>
    </location>
</feature>
<accession>A0AA89BXJ3</accession>
<dbReference type="Proteomes" id="UP001186944">
    <property type="component" value="Unassembled WGS sequence"/>
</dbReference>
<comment type="caution">
    <text evidence="3">The sequence shown here is derived from an EMBL/GenBank/DDBJ whole genome shotgun (WGS) entry which is preliminary data.</text>
</comment>
<keyword evidence="2" id="KW-1133">Transmembrane helix</keyword>